<proteinExistence type="predicted"/>
<evidence type="ECO:0000313" key="1">
    <source>
        <dbReference type="EMBL" id="QJT07472.1"/>
    </source>
</evidence>
<evidence type="ECO:0000313" key="2">
    <source>
        <dbReference type="Proteomes" id="UP000503251"/>
    </source>
</evidence>
<sequence length="89" mass="9747">MHKSPKTVAIRTPKGRRAVIPAVDFNPAAHVLWQDDAPDMEVEAPSLGTMRLAELRDMARALRIPGRGGWRAKSDLRAGIAAHLKNKEG</sequence>
<protein>
    <recommendedName>
        <fullName evidence="3">Rho termination factor, N-terminal domain</fullName>
    </recommendedName>
</protein>
<dbReference type="RefSeq" id="WP_171266253.1">
    <property type="nucleotide sequence ID" value="NZ_CP039543.1"/>
</dbReference>
<evidence type="ECO:0008006" key="3">
    <source>
        <dbReference type="Google" id="ProtNLM"/>
    </source>
</evidence>
<organism evidence="1 2">
    <name type="scientific">Oceanidesulfovibrio marinus</name>
    <dbReference type="NCBI Taxonomy" id="370038"/>
    <lineage>
        <taxon>Bacteria</taxon>
        <taxon>Pseudomonadati</taxon>
        <taxon>Thermodesulfobacteriota</taxon>
        <taxon>Desulfovibrionia</taxon>
        <taxon>Desulfovibrionales</taxon>
        <taxon>Desulfovibrionaceae</taxon>
        <taxon>Oceanidesulfovibrio</taxon>
    </lineage>
</organism>
<dbReference type="EMBL" id="CP039543">
    <property type="protein sequence ID" value="QJT07472.1"/>
    <property type="molecule type" value="Genomic_DNA"/>
</dbReference>
<reference evidence="1 2" key="1">
    <citation type="submission" date="2019-04" db="EMBL/GenBank/DDBJ databases">
        <title>Isolation and culture of sulfate reducing bacteria from the cold seep of the South China Sea.</title>
        <authorList>
            <person name="Sun C."/>
            <person name="Liu R."/>
        </authorList>
    </citation>
    <scope>NUCLEOTIDE SEQUENCE [LARGE SCALE GENOMIC DNA]</scope>
    <source>
        <strain evidence="1 2">CS1</strain>
    </source>
</reference>
<accession>A0ABX6NA58</accession>
<dbReference type="Proteomes" id="UP000503251">
    <property type="component" value="Chromosome"/>
</dbReference>
<name>A0ABX6NA58_9BACT</name>
<keyword evidence="2" id="KW-1185">Reference proteome</keyword>
<gene>
    <name evidence="1" type="ORF">E8L03_00420</name>
</gene>